<proteinExistence type="predicted"/>
<evidence type="ECO:0000313" key="2">
    <source>
        <dbReference type="EMBL" id="PXW88183.1"/>
    </source>
</evidence>
<protein>
    <submittedName>
        <fullName evidence="2">Putative small secreted protein</fullName>
    </submittedName>
</protein>
<keyword evidence="3" id="KW-1185">Reference proteome</keyword>
<sequence>MNWKQSALLVSAGALLGFTLKTSLTKLPIRPEHALKLAKARFKELGSVSGSWIYMKPETLTLHGLNYTVYRGGITRTINDTNTQYEFFVDADTGSIISTKETQAII</sequence>
<feature type="domain" description="PepSY" evidence="1">
    <location>
        <begin position="29"/>
        <end position="99"/>
    </location>
</feature>
<reference evidence="2 3" key="1">
    <citation type="submission" date="2018-05" db="EMBL/GenBank/DDBJ databases">
        <title>Genomic Encyclopedia of Type Strains, Phase IV (KMG-IV): sequencing the most valuable type-strain genomes for metagenomic binning, comparative biology and taxonomic classification.</title>
        <authorList>
            <person name="Goeker M."/>
        </authorList>
    </citation>
    <scope>NUCLEOTIDE SEQUENCE [LARGE SCALE GENOMIC DNA]</scope>
    <source>
        <strain evidence="2 3">DSM 22440</strain>
    </source>
</reference>
<evidence type="ECO:0000313" key="3">
    <source>
        <dbReference type="Proteomes" id="UP000247922"/>
    </source>
</evidence>
<organism evidence="2 3">
    <name type="scientific">Streptohalobacillus salinus</name>
    <dbReference type="NCBI Taxonomy" id="621096"/>
    <lineage>
        <taxon>Bacteria</taxon>
        <taxon>Bacillati</taxon>
        <taxon>Bacillota</taxon>
        <taxon>Bacilli</taxon>
        <taxon>Bacillales</taxon>
        <taxon>Bacillaceae</taxon>
        <taxon>Streptohalobacillus</taxon>
    </lineage>
</organism>
<dbReference type="InterPro" id="IPR025711">
    <property type="entry name" value="PepSY"/>
</dbReference>
<dbReference type="RefSeq" id="WP_110251999.1">
    <property type="nucleotide sequence ID" value="NZ_QJJR01000014.1"/>
</dbReference>
<dbReference type="Pfam" id="PF03413">
    <property type="entry name" value="PepSY"/>
    <property type="match status" value="1"/>
</dbReference>
<dbReference type="EMBL" id="QJJR01000014">
    <property type="protein sequence ID" value="PXW88183.1"/>
    <property type="molecule type" value="Genomic_DNA"/>
</dbReference>
<accession>A0A2V3W1I2</accession>
<gene>
    <name evidence="2" type="ORF">DES38_11446</name>
</gene>
<dbReference type="AlphaFoldDB" id="A0A2V3W1I2"/>
<evidence type="ECO:0000259" key="1">
    <source>
        <dbReference type="Pfam" id="PF03413"/>
    </source>
</evidence>
<dbReference type="OrthoDB" id="2989832at2"/>
<comment type="caution">
    <text evidence="2">The sequence shown here is derived from an EMBL/GenBank/DDBJ whole genome shotgun (WGS) entry which is preliminary data.</text>
</comment>
<name>A0A2V3W1I2_9BACI</name>
<dbReference type="Proteomes" id="UP000247922">
    <property type="component" value="Unassembled WGS sequence"/>
</dbReference>